<dbReference type="InterPro" id="IPR028082">
    <property type="entry name" value="Peripla_BP_I"/>
</dbReference>
<dbReference type="SMART" id="SM00354">
    <property type="entry name" value="HTH_LACI"/>
    <property type="match status" value="1"/>
</dbReference>
<reference evidence="5 6" key="1">
    <citation type="submission" date="2020-04" db="EMBL/GenBank/DDBJ databases">
        <title>Flammeovirga sp. SR4, a novel species isolated from seawater.</title>
        <authorList>
            <person name="Wang X."/>
        </authorList>
    </citation>
    <scope>NUCLEOTIDE SEQUENCE [LARGE SCALE GENOMIC DNA]</scope>
    <source>
        <strain evidence="5 6">SR4</strain>
    </source>
</reference>
<evidence type="ECO:0000256" key="3">
    <source>
        <dbReference type="ARBA" id="ARBA00023163"/>
    </source>
</evidence>
<dbReference type="Pfam" id="PF00356">
    <property type="entry name" value="LacI"/>
    <property type="match status" value="1"/>
</dbReference>
<evidence type="ECO:0000313" key="6">
    <source>
        <dbReference type="Proteomes" id="UP000585050"/>
    </source>
</evidence>
<dbReference type="RefSeq" id="WP_168884414.1">
    <property type="nucleotide sequence ID" value="NZ_JABAIL010000007.1"/>
</dbReference>
<dbReference type="SUPFAM" id="SSF53822">
    <property type="entry name" value="Periplasmic binding protein-like I"/>
    <property type="match status" value="1"/>
</dbReference>
<dbReference type="GO" id="GO:0000976">
    <property type="term" value="F:transcription cis-regulatory region binding"/>
    <property type="evidence" value="ECO:0007669"/>
    <property type="project" value="TreeGrafter"/>
</dbReference>
<evidence type="ECO:0000256" key="2">
    <source>
        <dbReference type="ARBA" id="ARBA00023125"/>
    </source>
</evidence>
<feature type="domain" description="HTH lacI-type" evidence="4">
    <location>
        <begin position="17"/>
        <end position="62"/>
    </location>
</feature>
<evidence type="ECO:0000259" key="4">
    <source>
        <dbReference type="PROSITE" id="PS50932"/>
    </source>
</evidence>
<dbReference type="InterPro" id="IPR010982">
    <property type="entry name" value="Lambda_DNA-bd_dom_sf"/>
</dbReference>
<organism evidence="5 6">
    <name type="scientific">Flammeovirga agarivorans</name>
    <dbReference type="NCBI Taxonomy" id="2726742"/>
    <lineage>
        <taxon>Bacteria</taxon>
        <taxon>Pseudomonadati</taxon>
        <taxon>Bacteroidota</taxon>
        <taxon>Cytophagia</taxon>
        <taxon>Cytophagales</taxon>
        <taxon>Flammeovirgaceae</taxon>
        <taxon>Flammeovirga</taxon>
    </lineage>
</organism>
<dbReference type="PANTHER" id="PTHR30146:SF109">
    <property type="entry name" value="HTH-TYPE TRANSCRIPTIONAL REGULATOR GALS"/>
    <property type="match status" value="1"/>
</dbReference>
<dbReference type="EMBL" id="JABAIL010000007">
    <property type="protein sequence ID" value="NLR93706.1"/>
    <property type="molecule type" value="Genomic_DNA"/>
</dbReference>
<comment type="caution">
    <text evidence="5">The sequence shown here is derived from an EMBL/GenBank/DDBJ whole genome shotgun (WGS) entry which is preliminary data.</text>
</comment>
<dbReference type="Gene3D" id="1.10.260.40">
    <property type="entry name" value="lambda repressor-like DNA-binding domains"/>
    <property type="match status" value="1"/>
</dbReference>
<name>A0A7X8XXY6_9BACT</name>
<keyword evidence="2" id="KW-0238">DNA-binding</keyword>
<keyword evidence="3" id="KW-0804">Transcription</keyword>
<sequence length="338" mass="38230">MDKKVNLKSLSNDLNISVGTISRVLNGKAKEYRISEKTIKIVTEYAEKMGYQPNRVAQSLRVSKTFTVGLLVPDIANPFFSTMAKFIEKQASALDYSILLMDSDEDFEKEKKAIDQLKSRNVDGIILCPTSEDISYYEKVVDKSCPIVFIDRYLNTSKIPFITSDNYGGTFIATQYLINKGHRNITLLQGKQSEPIKMRVRGFLDALKKNKLSEAQENITGHSFDIEEASKTFIDLWERNPTFTAVIALSNTIGLGVLKAAKSLQLDIPGDISLIVFDEHEYSDFINPALTTVKQDKESMGKSAFEMLYKLIQEEDQPNNDFIMTTLVERKSVKKLFI</sequence>
<dbReference type="Proteomes" id="UP000585050">
    <property type="component" value="Unassembled WGS sequence"/>
</dbReference>
<evidence type="ECO:0000313" key="5">
    <source>
        <dbReference type="EMBL" id="NLR93706.1"/>
    </source>
</evidence>
<dbReference type="CDD" id="cd06267">
    <property type="entry name" value="PBP1_LacI_sugar_binding-like"/>
    <property type="match status" value="1"/>
</dbReference>
<dbReference type="InterPro" id="IPR001761">
    <property type="entry name" value="Peripla_BP/Lac1_sug-bd_dom"/>
</dbReference>
<dbReference type="CDD" id="cd01392">
    <property type="entry name" value="HTH_LacI"/>
    <property type="match status" value="1"/>
</dbReference>
<evidence type="ECO:0000256" key="1">
    <source>
        <dbReference type="ARBA" id="ARBA00023015"/>
    </source>
</evidence>
<dbReference type="PROSITE" id="PS50932">
    <property type="entry name" value="HTH_LACI_2"/>
    <property type="match status" value="1"/>
</dbReference>
<dbReference type="SUPFAM" id="SSF47413">
    <property type="entry name" value="lambda repressor-like DNA-binding domains"/>
    <property type="match status" value="1"/>
</dbReference>
<accession>A0A7X8XXY6</accession>
<keyword evidence="1" id="KW-0805">Transcription regulation</keyword>
<dbReference type="InterPro" id="IPR000843">
    <property type="entry name" value="HTH_LacI"/>
</dbReference>
<dbReference type="Pfam" id="PF00532">
    <property type="entry name" value="Peripla_BP_1"/>
    <property type="match status" value="1"/>
</dbReference>
<dbReference type="Gene3D" id="3.40.50.2300">
    <property type="match status" value="2"/>
</dbReference>
<dbReference type="PANTHER" id="PTHR30146">
    <property type="entry name" value="LACI-RELATED TRANSCRIPTIONAL REPRESSOR"/>
    <property type="match status" value="1"/>
</dbReference>
<dbReference type="GO" id="GO:0003700">
    <property type="term" value="F:DNA-binding transcription factor activity"/>
    <property type="evidence" value="ECO:0007669"/>
    <property type="project" value="TreeGrafter"/>
</dbReference>
<keyword evidence="6" id="KW-1185">Reference proteome</keyword>
<protein>
    <submittedName>
        <fullName evidence="5">LacI family transcriptional regulator</fullName>
    </submittedName>
</protein>
<proteinExistence type="predicted"/>
<gene>
    <name evidence="5" type="ORF">HGP29_21075</name>
</gene>
<dbReference type="AlphaFoldDB" id="A0A7X8XXY6"/>